<reference evidence="1" key="2">
    <citation type="submission" date="2025-03" db="EMBL/GenBank/DDBJ databases">
        <authorList>
            <consortium name="ELIXIR-Norway"/>
            <consortium name="Elixir Norway"/>
        </authorList>
    </citation>
    <scope>NUCLEOTIDE SEQUENCE</scope>
</reference>
<dbReference type="EMBL" id="OX596085">
    <property type="protein sequence ID" value="CAM9369959.1"/>
    <property type="molecule type" value="Genomic_DNA"/>
</dbReference>
<proteinExistence type="predicted"/>
<protein>
    <submittedName>
        <fullName evidence="1">Uncharacterized protein</fullName>
    </submittedName>
</protein>
<dbReference type="Proteomes" id="UP001162501">
    <property type="component" value="Chromosome 1"/>
</dbReference>
<reference evidence="1" key="1">
    <citation type="submission" date="2023-05" db="EMBL/GenBank/DDBJ databases">
        <authorList>
            <consortium name="ELIXIR-Norway"/>
        </authorList>
    </citation>
    <scope>NUCLEOTIDE SEQUENCE</scope>
</reference>
<sequence length="98" mass="9477">MEPRTCQKGQPSPGGGSASLCTAFAFGLPVPSMRGFLSGVNDSPLANGLVGAVTGGLSPEAVQARLEGSGHSGSASGAESATQTGGPAPWCGRTASCL</sequence>
<evidence type="ECO:0000313" key="1">
    <source>
        <dbReference type="EMBL" id="CAM9369959.1"/>
    </source>
</evidence>
<organism evidence="1 2">
    <name type="scientific">Rangifer tarandus platyrhynchus</name>
    <name type="common">Svalbard reindeer</name>
    <dbReference type="NCBI Taxonomy" id="3082113"/>
    <lineage>
        <taxon>Eukaryota</taxon>
        <taxon>Metazoa</taxon>
        <taxon>Chordata</taxon>
        <taxon>Craniata</taxon>
        <taxon>Vertebrata</taxon>
        <taxon>Euteleostomi</taxon>
        <taxon>Mammalia</taxon>
        <taxon>Eutheria</taxon>
        <taxon>Laurasiatheria</taxon>
        <taxon>Artiodactyla</taxon>
        <taxon>Ruminantia</taxon>
        <taxon>Pecora</taxon>
        <taxon>Cervidae</taxon>
        <taxon>Odocoileinae</taxon>
        <taxon>Rangifer</taxon>
    </lineage>
</organism>
<name>A0AC59Y4D1_RANTA</name>
<accession>A0AC59Y4D1</accession>
<evidence type="ECO:0000313" key="2">
    <source>
        <dbReference type="Proteomes" id="UP001162501"/>
    </source>
</evidence>
<gene>
    <name evidence="1" type="ORF">MRATA1EN22A_LOCUS1608</name>
</gene>